<feature type="compositionally biased region" description="Low complexity" evidence="6">
    <location>
        <begin position="269"/>
        <end position="286"/>
    </location>
</feature>
<dbReference type="SUPFAM" id="SSF53213">
    <property type="entry name" value="LigB-like"/>
    <property type="match status" value="1"/>
</dbReference>
<feature type="region of interest" description="Disordered" evidence="6">
    <location>
        <begin position="264"/>
        <end position="286"/>
    </location>
</feature>
<keyword evidence="8" id="KW-0223">Dioxygenase</keyword>
<keyword evidence="9" id="KW-1185">Reference proteome</keyword>
<evidence type="ECO:0000256" key="4">
    <source>
        <dbReference type="ARBA" id="ARBA00022833"/>
    </source>
</evidence>
<dbReference type="GO" id="GO:0016702">
    <property type="term" value="F:oxidoreductase activity, acting on single donors with incorporation of molecular oxygen, incorporation of two atoms of oxygen"/>
    <property type="evidence" value="ECO:0007669"/>
    <property type="project" value="UniProtKB-ARBA"/>
</dbReference>
<dbReference type="Gene3D" id="3.40.830.10">
    <property type="entry name" value="LigB-like"/>
    <property type="match status" value="1"/>
</dbReference>
<dbReference type="RefSeq" id="WP_110524032.1">
    <property type="nucleotide sequence ID" value="NZ_QKOE01000005.1"/>
</dbReference>
<keyword evidence="5" id="KW-0560">Oxidoreductase</keyword>
<comment type="similarity">
    <text evidence="2">Belongs to the DODA-type extradiol aromatic ring-opening dioxygenase family.</text>
</comment>
<dbReference type="Proteomes" id="UP000248259">
    <property type="component" value="Unassembled WGS sequence"/>
</dbReference>
<dbReference type="GO" id="GO:0008198">
    <property type="term" value="F:ferrous iron binding"/>
    <property type="evidence" value="ECO:0007669"/>
    <property type="project" value="InterPro"/>
</dbReference>
<dbReference type="OrthoDB" id="9790889at2"/>
<comment type="cofactor">
    <cofactor evidence="1">
        <name>Zn(2+)</name>
        <dbReference type="ChEBI" id="CHEBI:29105"/>
    </cofactor>
</comment>
<evidence type="ECO:0000256" key="6">
    <source>
        <dbReference type="SAM" id="MobiDB-lite"/>
    </source>
</evidence>
<dbReference type="Pfam" id="PF02900">
    <property type="entry name" value="LigB"/>
    <property type="match status" value="1"/>
</dbReference>
<dbReference type="AlphaFoldDB" id="A0A323V057"/>
<organism evidence="8 9">
    <name type="scientific">Parazoarcus communis SWub3 = DSM 12120</name>
    <dbReference type="NCBI Taxonomy" id="1121029"/>
    <lineage>
        <taxon>Bacteria</taxon>
        <taxon>Pseudomonadati</taxon>
        <taxon>Pseudomonadota</taxon>
        <taxon>Betaproteobacteria</taxon>
        <taxon>Rhodocyclales</taxon>
        <taxon>Zoogloeaceae</taxon>
        <taxon>Parazoarcus</taxon>
    </lineage>
</organism>
<evidence type="ECO:0000256" key="5">
    <source>
        <dbReference type="ARBA" id="ARBA00023002"/>
    </source>
</evidence>
<gene>
    <name evidence="8" type="ORF">DNK49_09105</name>
</gene>
<dbReference type="EMBL" id="QKOE01000005">
    <property type="protein sequence ID" value="PZA16806.1"/>
    <property type="molecule type" value="Genomic_DNA"/>
</dbReference>
<dbReference type="PIRSF" id="PIRSF006157">
    <property type="entry name" value="Doxgns_DODA"/>
    <property type="match status" value="1"/>
</dbReference>
<proteinExistence type="inferred from homology"/>
<evidence type="ECO:0000256" key="1">
    <source>
        <dbReference type="ARBA" id="ARBA00001947"/>
    </source>
</evidence>
<dbReference type="InterPro" id="IPR014436">
    <property type="entry name" value="Extradiol_dOase_DODA"/>
</dbReference>
<evidence type="ECO:0000313" key="8">
    <source>
        <dbReference type="EMBL" id="PZA16806.1"/>
    </source>
</evidence>
<sequence>MRQASLFISHGSPTFALEPGLLGPQLSNLGYHLPRPRAVLVVSPHWMSRQLEILAAPALDTVHDFGGFPAALYRLSYAAPGAPDIAVATRQVLARAGLDAVLNMERGRDHGAWVPLMHLYPEADIPVIQLSQPATPSPLALFELGQALAPLRDQGVMIIGSGSLTHNLYELRRDEAAQDADEGYARHFADWVWTQIEQDRLDALFDYRRQAPAALRAHPTDEHFLPLFLALGAAQGERRQARRLRGGTTYGVLSMDSFVFGGPSSGADTSTTATEALSATPSGAPQ</sequence>
<name>A0A323V057_9RHOO</name>
<accession>A0A323V057</accession>
<dbReference type="InterPro" id="IPR004183">
    <property type="entry name" value="Xdiol_dOase_suB"/>
</dbReference>
<dbReference type="PANTHER" id="PTHR30096">
    <property type="entry name" value="4,5-DOPA DIOXYGENASE EXTRADIOL-LIKE PROTEIN"/>
    <property type="match status" value="1"/>
</dbReference>
<protein>
    <submittedName>
        <fullName evidence="8">Dioxygenase</fullName>
    </submittedName>
</protein>
<evidence type="ECO:0000259" key="7">
    <source>
        <dbReference type="Pfam" id="PF02900"/>
    </source>
</evidence>
<evidence type="ECO:0000313" key="9">
    <source>
        <dbReference type="Proteomes" id="UP000248259"/>
    </source>
</evidence>
<dbReference type="PANTHER" id="PTHR30096:SF0">
    <property type="entry name" value="4,5-DOPA DIOXYGENASE EXTRADIOL-LIKE PROTEIN"/>
    <property type="match status" value="1"/>
</dbReference>
<comment type="caution">
    <text evidence="8">The sequence shown here is derived from an EMBL/GenBank/DDBJ whole genome shotgun (WGS) entry which is preliminary data.</text>
</comment>
<keyword evidence="4" id="KW-0862">Zinc</keyword>
<evidence type="ECO:0000256" key="3">
    <source>
        <dbReference type="ARBA" id="ARBA00022723"/>
    </source>
</evidence>
<dbReference type="CDD" id="cd07363">
    <property type="entry name" value="45_DOPA_Dioxygenase"/>
    <property type="match status" value="1"/>
</dbReference>
<evidence type="ECO:0000256" key="2">
    <source>
        <dbReference type="ARBA" id="ARBA00007581"/>
    </source>
</evidence>
<keyword evidence="3" id="KW-0479">Metal-binding</keyword>
<reference evidence="8 9" key="1">
    <citation type="submission" date="2018-06" db="EMBL/GenBank/DDBJ databases">
        <title>Azoarcus communis strain SWub3 genome.</title>
        <authorList>
            <person name="Zorraquino Salvo V."/>
            <person name="Toubiana D."/>
            <person name="Blumwald E."/>
        </authorList>
    </citation>
    <scope>NUCLEOTIDE SEQUENCE [LARGE SCALE GENOMIC DNA]</scope>
    <source>
        <strain evidence="8 9">SWub3</strain>
    </source>
</reference>
<feature type="domain" description="Extradiol ring-cleavage dioxygenase class III enzyme subunit B" evidence="7">
    <location>
        <begin position="35"/>
        <end position="237"/>
    </location>
</feature>
<dbReference type="GO" id="GO:0008270">
    <property type="term" value="F:zinc ion binding"/>
    <property type="evidence" value="ECO:0007669"/>
    <property type="project" value="InterPro"/>
</dbReference>